<organism evidence="2 3">
    <name type="scientific">Lunasporangiospora selenospora</name>
    <dbReference type="NCBI Taxonomy" id="979761"/>
    <lineage>
        <taxon>Eukaryota</taxon>
        <taxon>Fungi</taxon>
        <taxon>Fungi incertae sedis</taxon>
        <taxon>Mucoromycota</taxon>
        <taxon>Mortierellomycotina</taxon>
        <taxon>Mortierellomycetes</taxon>
        <taxon>Mortierellales</taxon>
        <taxon>Mortierellaceae</taxon>
        <taxon>Lunasporangiospora</taxon>
    </lineage>
</organism>
<keyword evidence="3" id="KW-1185">Reference proteome</keyword>
<dbReference type="GO" id="GO:0032300">
    <property type="term" value="C:mismatch repair complex"/>
    <property type="evidence" value="ECO:0007669"/>
    <property type="project" value="InterPro"/>
</dbReference>
<evidence type="ECO:0000313" key="3">
    <source>
        <dbReference type="Proteomes" id="UP000780801"/>
    </source>
</evidence>
<name>A0A9P6FR70_9FUNG</name>
<accession>A0A9P6FR70</accession>
<dbReference type="Gene3D" id="3.30.565.10">
    <property type="entry name" value="Histidine kinase-like ATPase, C-terminal domain"/>
    <property type="match status" value="1"/>
</dbReference>
<dbReference type="GO" id="GO:0016887">
    <property type="term" value="F:ATP hydrolysis activity"/>
    <property type="evidence" value="ECO:0007669"/>
    <property type="project" value="InterPro"/>
</dbReference>
<dbReference type="InterPro" id="IPR038973">
    <property type="entry name" value="MutL/Mlh/Pms-like"/>
</dbReference>
<gene>
    <name evidence="2" type="ORF">BGW38_003040</name>
</gene>
<evidence type="ECO:0000256" key="1">
    <source>
        <dbReference type="ARBA" id="ARBA00006082"/>
    </source>
</evidence>
<dbReference type="PANTHER" id="PTHR10073">
    <property type="entry name" value="DNA MISMATCH REPAIR PROTEIN MLH, PMS, MUTL"/>
    <property type="match status" value="1"/>
</dbReference>
<proteinExistence type="inferred from homology"/>
<evidence type="ECO:0000313" key="2">
    <source>
        <dbReference type="EMBL" id="KAF9580350.1"/>
    </source>
</evidence>
<dbReference type="Proteomes" id="UP000780801">
    <property type="component" value="Unassembled WGS sequence"/>
</dbReference>
<dbReference type="InterPro" id="IPR036890">
    <property type="entry name" value="HATPase_C_sf"/>
</dbReference>
<dbReference type="GO" id="GO:0006298">
    <property type="term" value="P:mismatch repair"/>
    <property type="evidence" value="ECO:0007669"/>
    <property type="project" value="InterPro"/>
</dbReference>
<dbReference type="OrthoDB" id="429932at2759"/>
<dbReference type="EMBL" id="JAABOA010002117">
    <property type="protein sequence ID" value="KAF9580350.1"/>
    <property type="molecule type" value="Genomic_DNA"/>
</dbReference>
<comment type="caution">
    <text evidence="2">The sequence shown here is derived from an EMBL/GenBank/DDBJ whole genome shotgun (WGS) entry which is preliminary data.</text>
</comment>
<dbReference type="AlphaFoldDB" id="A0A9P6FR70"/>
<sequence length="234" mass="25991">MAEIGARFATSKCHTLSDLQTITTFGFRGEAAIAAIAELSLLDIVSKPSMQDRPHSVILKDDESVIALVIDTLVNFLERQNLLSRTAAVSLRSGFRTKKRPLKSGYSFSSTETLSGIDFVPYAKYSRPSSTGTSRFNVDRLPGDSQGEELDIEDELEFELDRDLLLSEISKDSLEAAFESQPRTVTILRIEDLGTGCSGQVGQSNVFNRTNHHHSITPNFTKQVEINYTRQQSR</sequence>
<dbReference type="GO" id="GO:0140664">
    <property type="term" value="F:ATP-dependent DNA damage sensor activity"/>
    <property type="evidence" value="ECO:0007669"/>
    <property type="project" value="InterPro"/>
</dbReference>
<comment type="similarity">
    <text evidence="1">Belongs to the DNA mismatch repair MutL/HexB family.</text>
</comment>
<dbReference type="PANTHER" id="PTHR10073:SF47">
    <property type="entry name" value="DNA MISMATCH REPAIR PROTEIN MLH3"/>
    <property type="match status" value="1"/>
</dbReference>
<reference evidence="2" key="1">
    <citation type="journal article" date="2020" name="Fungal Divers.">
        <title>Resolving the Mortierellaceae phylogeny through synthesis of multi-gene phylogenetics and phylogenomics.</title>
        <authorList>
            <person name="Vandepol N."/>
            <person name="Liber J."/>
            <person name="Desiro A."/>
            <person name="Na H."/>
            <person name="Kennedy M."/>
            <person name="Barry K."/>
            <person name="Grigoriev I.V."/>
            <person name="Miller A.N."/>
            <person name="O'Donnell K."/>
            <person name="Stajich J.E."/>
            <person name="Bonito G."/>
        </authorList>
    </citation>
    <scope>NUCLEOTIDE SEQUENCE</scope>
    <source>
        <strain evidence="2">KOD1015</strain>
    </source>
</reference>
<protein>
    <submittedName>
        <fullName evidence="2">Uncharacterized protein</fullName>
    </submittedName>
</protein>